<evidence type="ECO:0000313" key="3">
    <source>
        <dbReference type="Proteomes" id="UP000254807"/>
    </source>
</evidence>
<dbReference type="AlphaFoldDB" id="A0A376GWZ0"/>
<proteinExistence type="predicted"/>
<dbReference type="EMBL" id="JARPZN010000029">
    <property type="protein sequence ID" value="MDT2692066.1"/>
    <property type="molecule type" value="Genomic_DNA"/>
</dbReference>
<dbReference type="EMBL" id="UFYW01000001">
    <property type="protein sequence ID" value="STD82493.1"/>
    <property type="molecule type" value="Genomic_DNA"/>
</dbReference>
<organism evidence="2 3">
    <name type="scientific">Enterococcus gallinarum</name>
    <dbReference type="NCBI Taxonomy" id="1353"/>
    <lineage>
        <taxon>Bacteria</taxon>
        <taxon>Bacillati</taxon>
        <taxon>Bacillota</taxon>
        <taxon>Bacilli</taxon>
        <taxon>Lactobacillales</taxon>
        <taxon>Enterococcaceae</taxon>
        <taxon>Enterococcus</taxon>
    </lineage>
</organism>
<accession>A0A376GWZ0</accession>
<dbReference type="Proteomes" id="UP001183682">
    <property type="component" value="Unassembled WGS sequence"/>
</dbReference>
<evidence type="ECO:0000313" key="1">
    <source>
        <dbReference type="EMBL" id="MDT2692066.1"/>
    </source>
</evidence>
<evidence type="ECO:0000313" key="2">
    <source>
        <dbReference type="EMBL" id="STD82493.1"/>
    </source>
</evidence>
<dbReference type="RefSeq" id="WP_010709788.1">
    <property type="nucleotide sequence ID" value="NZ_JARPZN010000029.1"/>
</dbReference>
<gene>
    <name evidence="2" type="ORF">NCTC12360_00922</name>
    <name evidence="1" type="ORF">P7E30_18030</name>
</gene>
<dbReference type="InterPro" id="IPR056096">
    <property type="entry name" value="DUF7679"/>
</dbReference>
<reference evidence="2 3" key="1">
    <citation type="submission" date="2018-06" db="EMBL/GenBank/DDBJ databases">
        <authorList>
            <consortium name="Pathogen Informatics"/>
            <person name="Doyle S."/>
        </authorList>
    </citation>
    <scope>NUCLEOTIDE SEQUENCE [LARGE SCALE GENOMIC DNA]</scope>
    <source>
        <strain evidence="2 3">NCTC12360</strain>
    </source>
</reference>
<dbReference type="Proteomes" id="UP000254807">
    <property type="component" value="Unassembled WGS sequence"/>
</dbReference>
<keyword evidence="3" id="KW-1185">Reference proteome</keyword>
<reference evidence="1" key="2">
    <citation type="submission" date="2023-03" db="EMBL/GenBank/DDBJ databases">
        <authorList>
            <person name="Shen W."/>
            <person name="Cai J."/>
        </authorList>
    </citation>
    <scope>NUCLEOTIDE SEQUENCE</scope>
    <source>
        <strain evidence="1">K69-2</strain>
    </source>
</reference>
<dbReference type="OrthoDB" id="2329079at2"/>
<sequence>MNKRKKKICVKIQWLDGREQLFKLPNDLQEPMFSYKEKNPYLWKDLLKGGLINIPTKKYQKKKQPPMTVVRILDVFIAKRFPKKTTRGQFLIQENWQQISIRHFIQNYRFLRHDYPRLTQLRILIAYFRWYVRLVIERKKGGFYDLF</sequence>
<dbReference type="Pfam" id="PF24727">
    <property type="entry name" value="DUF7679"/>
    <property type="match status" value="1"/>
</dbReference>
<name>A0A376GWZ0_ENTGA</name>
<protein>
    <submittedName>
        <fullName evidence="2">Uncharacterized protein</fullName>
    </submittedName>
</protein>